<dbReference type="InterPro" id="IPR051533">
    <property type="entry name" value="WaaL-like"/>
</dbReference>
<feature type="transmembrane region" description="Helical" evidence="5">
    <location>
        <begin position="96"/>
        <end position="116"/>
    </location>
</feature>
<feature type="transmembrane region" description="Helical" evidence="5">
    <location>
        <begin position="72"/>
        <end position="90"/>
    </location>
</feature>
<evidence type="ECO:0000313" key="7">
    <source>
        <dbReference type="EMBL" id="QIV96802.1"/>
    </source>
</evidence>
<feature type="transmembrane region" description="Helical" evidence="5">
    <location>
        <begin position="335"/>
        <end position="355"/>
    </location>
</feature>
<evidence type="ECO:0000256" key="5">
    <source>
        <dbReference type="SAM" id="Phobius"/>
    </source>
</evidence>
<keyword evidence="4 5" id="KW-0472">Membrane</keyword>
<organism evidence="7 8">
    <name type="scientific">Allofrancisella inopinata</name>
    <dbReference type="NCBI Taxonomy" id="1085647"/>
    <lineage>
        <taxon>Bacteria</taxon>
        <taxon>Pseudomonadati</taxon>
        <taxon>Pseudomonadota</taxon>
        <taxon>Gammaproteobacteria</taxon>
        <taxon>Thiotrichales</taxon>
        <taxon>Francisellaceae</taxon>
        <taxon>Allofrancisella</taxon>
    </lineage>
</organism>
<dbReference type="EMBL" id="CP038241">
    <property type="protein sequence ID" value="QIV96802.1"/>
    <property type="molecule type" value="Genomic_DNA"/>
</dbReference>
<feature type="transmembrane region" description="Helical" evidence="5">
    <location>
        <begin position="40"/>
        <end position="60"/>
    </location>
</feature>
<dbReference type="InterPro" id="IPR007016">
    <property type="entry name" value="O-antigen_ligase-rel_domated"/>
</dbReference>
<dbReference type="KEGG" id="aii:E4K63_01450"/>
<evidence type="ECO:0000256" key="4">
    <source>
        <dbReference type="ARBA" id="ARBA00023136"/>
    </source>
</evidence>
<reference evidence="7 8" key="1">
    <citation type="submission" date="2019-03" db="EMBL/GenBank/DDBJ databases">
        <title>Complete Genome Sequence of Allofrancisella inopinata Strain SYSU YG23 Isolated from Water-Cooling Systems in China.</title>
        <authorList>
            <person name="Ohrman C."/>
            <person name="Uneklint I."/>
            <person name="Sjodin A."/>
        </authorList>
    </citation>
    <scope>NUCLEOTIDE SEQUENCE [LARGE SCALE GENOMIC DNA]</scope>
    <source>
        <strain evidence="7 8">SYSU YG23</strain>
    </source>
</reference>
<keyword evidence="8" id="KW-1185">Reference proteome</keyword>
<dbReference type="PANTHER" id="PTHR37422:SF17">
    <property type="entry name" value="O-ANTIGEN LIGASE"/>
    <property type="match status" value="1"/>
</dbReference>
<keyword evidence="7" id="KW-0436">Ligase</keyword>
<dbReference type="GO" id="GO:0016874">
    <property type="term" value="F:ligase activity"/>
    <property type="evidence" value="ECO:0007669"/>
    <property type="project" value="UniProtKB-KW"/>
</dbReference>
<feature type="domain" description="O-antigen ligase-related" evidence="6">
    <location>
        <begin position="209"/>
        <end position="342"/>
    </location>
</feature>
<evidence type="ECO:0000256" key="1">
    <source>
        <dbReference type="ARBA" id="ARBA00004141"/>
    </source>
</evidence>
<evidence type="ECO:0000313" key="8">
    <source>
        <dbReference type="Proteomes" id="UP000502004"/>
    </source>
</evidence>
<feature type="transmembrane region" description="Helical" evidence="5">
    <location>
        <begin position="420"/>
        <end position="443"/>
    </location>
</feature>
<feature type="transmembrane region" description="Helical" evidence="5">
    <location>
        <begin position="183"/>
        <end position="202"/>
    </location>
</feature>
<comment type="subcellular location">
    <subcellularLocation>
        <location evidence="1">Membrane</location>
        <topology evidence="1">Multi-pass membrane protein</topology>
    </subcellularLocation>
</comment>
<evidence type="ECO:0000256" key="2">
    <source>
        <dbReference type="ARBA" id="ARBA00022692"/>
    </source>
</evidence>
<dbReference type="Proteomes" id="UP000502004">
    <property type="component" value="Chromosome"/>
</dbReference>
<keyword evidence="2 5" id="KW-0812">Transmembrane</keyword>
<name>A0AAE6YJR6_9GAMM</name>
<sequence length="448" mass="51222">MPFMPYSTLNLIKTSSGGKTIYLNDILSENLYLFKVRYLIFYYTLCICSIAIIFNTKLLAKLINYFKSFSKLVQISIGLFFIFGLISSSFAISPSIAFKGVSVTFLQFICVTFVAHYTSQNTTAIKNFYTIVLLSLIFFGGSLFLHLFLSNFSIYGQVIAGNIQKVLLYTYNCLNPRFLDNYFSWFIPLLLLPWFINLRAIFKVGSLVALIMVWFVLINHAFRTVIAEYIIILPLLAFYNRKMFKLVLKVFTVSIVIAIAINFIYINYIMAVPNQEVSTIFRYDTSGRIPVWIEAFKIGLEYPFTGVGQWNYLAITRYDSAGYPHNLLLEIWSQWGILAFATAIVVILTAIKNLFKQRKEICENPYYCIFIMMLTAGMIDGMLNAMFKTSLGLFGCVFVVGFCLSIFKPSGYRNTEVSRLALLVTRLAIFGSLFCIVILPLIFSPLWI</sequence>
<dbReference type="AlphaFoldDB" id="A0AAE6YJR6"/>
<feature type="transmembrane region" description="Helical" evidence="5">
    <location>
        <begin position="154"/>
        <end position="171"/>
    </location>
</feature>
<feature type="transmembrane region" description="Helical" evidence="5">
    <location>
        <begin position="367"/>
        <end position="385"/>
    </location>
</feature>
<proteinExistence type="predicted"/>
<keyword evidence="3 5" id="KW-1133">Transmembrane helix</keyword>
<dbReference type="PANTHER" id="PTHR37422">
    <property type="entry name" value="TEICHURONIC ACID BIOSYNTHESIS PROTEIN TUAE"/>
    <property type="match status" value="1"/>
</dbReference>
<dbReference type="GO" id="GO:0016020">
    <property type="term" value="C:membrane"/>
    <property type="evidence" value="ECO:0007669"/>
    <property type="project" value="UniProtKB-SubCell"/>
</dbReference>
<feature type="transmembrane region" description="Helical" evidence="5">
    <location>
        <begin position="246"/>
        <end position="266"/>
    </location>
</feature>
<feature type="transmembrane region" description="Helical" evidence="5">
    <location>
        <begin position="391"/>
        <end position="408"/>
    </location>
</feature>
<evidence type="ECO:0000259" key="6">
    <source>
        <dbReference type="Pfam" id="PF04932"/>
    </source>
</evidence>
<gene>
    <name evidence="7" type="ORF">E4K63_01450</name>
</gene>
<accession>A0AAE6YJR6</accession>
<dbReference type="Pfam" id="PF04932">
    <property type="entry name" value="Wzy_C"/>
    <property type="match status" value="1"/>
</dbReference>
<feature type="transmembrane region" description="Helical" evidence="5">
    <location>
        <begin position="128"/>
        <end position="148"/>
    </location>
</feature>
<feature type="transmembrane region" description="Helical" evidence="5">
    <location>
        <begin position="208"/>
        <end position="239"/>
    </location>
</feature>
<protein>
    <submittedName>
        <fullName evidence="7">O-antigen ligase domain-containing protein</fullName>
    </submittedName>
</protein>
<evidence type="ECO:0000256" key="3">
    <source>
        <dbReference type="ARBA" id="ARBA00022989"/>
    </source>
</evidence>